<feature type="signal peptide" evidence="1">
    <location>
        <begin position="1"/>
        <end position="19"/>
    </location>
</feature>
<dbReference type="EMBL" id="AP031573">
    <property type="protein sequence ID" value="BFM45306.1"/>
    <property type="molecule type" value="Genomic_DNA"/>
</dbReference>
<organism evidence="2">
    <name type="scientific">Flavobacterium sp. CFS9</name>
    <dbReference type="NCBI Taxonomy" id="3143118"/>
    <lineage>
        <taxon>Bacteria</taxon>
        <taxon>Pseudomonadati</taxon>
        <taxon>Bacteroidota</taxon>
        <taxon>Flavobacteriia</taxon>
        <taxon>Flavobacteriales</taxon>
        <taxon>Flavobacteriaceae</taxon>
        <taxon>Flavobacterium</taxon>
    </lineage>
</organism>
<protein>
    <recommendedName>
        <fullName evidence="3">Lipid A 3-O-deacylase (PagL)</fullName>
    </recommendedName>
</protein>
<keyword evidence="1" id="KW-0732">Signal</keyword>
<dbReference type="RefSeq" id="WP_369616304.1">
    <property type="nucleotide sequence ID" value="NZ_AP031573.1"/>
</dbReference>
<feature type="chain" id="PRO_5043658565" description="Lipid A 3-O-deacylase (PagL)" evidence="1">
    <location>
        <begin position="20"/>
        <end position="437"/>
    </location>
</feature>
<gene>
    <name evidence="2" type="ORF">CFS9_39470</name>
</gene>
<accession>A0AAT9H7J0</accession>
<name>A0AAT9H7J0_9FLAO</name>
<evidence type="ECO:0000313" key="2">
    <source>
        <dbReference type="EMBL" id="BFM45306.1"/>
    </source>
</evidence>
<reference evidence="2" key="1">
    <citation type="submission" date="2024-05" db="EMBL/GenBank/DDBJ databases">
        <title>Whole-Genome Sequence of CFS9, a Potential Fish Probiotic Isolated from the Body Surface of Silurus asotus.</title>
        <authorList>
            <person name="Kojima M."/>
            <person name="Tobioka K."/>
            <person name="Yokota K."/>
            <person name="Nakatani H."/>
            <person name="Hori K."/>
            <person name="Tamaru Y."/>
            <person name="Okazaki F."/>
        </authorList>
    </citation>
    <scope>NUCLEOTIDE SEQUENCE</scope>
    <source>
        <strain evidence="2">CFS9</strain>
    </source>
</reference>
<evidence type="ECO:0008006" key="3">
    <source>
        <dbReference type="Google" id="ProtNLM"/>
    </source>
</evidence>
<evidence type="ECO:0000256" key="1">
    <source>
        <dbReference type="SAM" id="SignalP"/>
    </source>
</evidence>
<proteinExistence type="predicted"/>
<dbReference type="AlphaFoldDB" id="A0AAT9H7J0"/>
<sequence>MLKKILFSLLLSSTSNVLAQDSIPTNSARQRLNFAKTYFEVGGTYIASFKGKKFQGNAITTFDHSASFNQYLTWGGFHFWDHAEFYVNFPLNQLLLDSKAKDSYKLEQSVVTGARVYPWAIQEGKLRPFVGISWGGLDFKQVSNSDESSPQLAKDFLLNVETGLLYNYKNFGLRFAIHYNTDNQWEYPLDKLQKVKIKTPAVSASLGLLYSFDSSKETSKEEANKWNSYPTLGKLSDHATKYGDFFIGVGPSLSFSLSKSDYNQMNLPYLKDRLVSKNYFDIAVGYQFNKANFFTALSFRNPEFQTKGYDTEQTIKKTSLALELNKFLTDYTGFAPYFGINLAYDKLSYRLKTDDITSTIKFKGKLEPGLTFGWDIVPGKTDEALILRTNLRWYPFSKFDVNGQNFSFKQLEYNLIQIVFYPERLKKKANSKSPNQR</sequence>
<dbReference type="Gene3D" id="2.40.160.20">
    <property type="match status" value="1"/>
</dbReference>